<gene>
    <name evidence="1" type="ORF">C8P68_1144</name>
</gene>
<protein>
    <submittedName>
        <fullName evidence="1">Uncharacterized protein</fullName>
    </submittedName>
</protein>
<proteinExistence type="predicted"/>
<evidence type="ECO:0000313" key="1">
    <source>
        <dbReference type="EMBL" id="PTQ92129.1"/>
    </source>
</evidence>
<reference evidence="1 2" key="1">
    <citation type="submission" date="2018-04" db="EMBL/GenBank/DDBJ databases">
        <title>Genomic Encyclopedia of Archaeal and Bacterial Type Strains, Phase II (KMG-II): from individual species to whole genera.</title>
        <authorList>
            <person name="Goeker M."/>
        </authorList>
    </citation>
    <scope>NUCLEOTIDE SEQUENCE [LARGE SCALE GENOMIC DNA]</scope>
    <source>
        <strain evidence="1 2">DSM 26809</strain>
    </source>
</reference>
<organism evidence="1 2">
    <name type="scientific">Mucilaginibacter yixingensis</name>
    <dbReference type="NCBI Taxonomy" id="1295612"/>
    <lineage>
        <taxon>Bacteria</taxon>
        <taxon>Pseudomonadati</taxon>
        <taxon>Bacteroidota</taxon>
        <taxon>Sphingobacteriia</taxon>
        <taxon>Sphingobacteriales</taxon>
        <taxon>Sphingobacteriaceae</taxon>
        <taxon>Mucilaginibacter</taxon>
    </lineage>
</organism>
<keyword evidence="2" id="KW-1185">Reference proteome</keyword>
<name>A0A2T5J4M2_9SPHI</name>
<dbReference type="EMBL" id="QAOQ01000014">
    <property type="protein sequence ID" value="PTQ92129.1"/>
    <property type="molecule type" value="Genomic_DNA"/>
</dbReference>
<dbReference type="AlphaFoldDB" id="A0A2T5J4M2"/>
<dbReference type="Proteomes" id="UP000244168">
    <property type="component" value="Unassembled WGS sequence"/>
</dbReference>
<evidence type="ECO:0000313" key="2">
    <source>
        <dbReference type="Proteomes" id="UP000244168"/>
    </source>
</evidence>
<accession>A0A2T5J4M2</accession>
<comment type="caution">
    <text evidence="1">The sequence shown here is derived from an EMBL/GenBank/DDBJ whole genome shotgun (WGS) entry which is preliminary data.</text>
</comment>
<sequence length="69" mass="7969">MCYYNGQKITRTEFIRLKNLEKAVKNYNFLNVGVYNGFMFQPSAIAVANSDKTDFDLTLGHLGLFTRRN</sequence>